<gene>
    <name evidence="1" type="ORF">I5M32_11185</name>
</gene>
<dbReference type="RefSeq" id="WP_200586324.1">
    <property type="nucleotide sequence ID" value="NZ_JAEHFY010000014.1"/>
</dbReference>
<dbReference type="EMBL" id="JAEHFY010000014">
    <property type="protein sequence ID" value="MBK0383520.1"/>
    <property type="molecule type" value="Genomic_DNA"/>
</dbReference>
<organism evidence="1 2">
    <name type="scientific">Pedobacter segetis</name>
    <dbReference type="NCBI Taxonomy" id="2793069"/>
    <lineage>
        <taxon>Bacteria</taxon>
        <taxon>Pseudomonadati</taxon>
        <taxon>Bacteroidota</taxon>
        <taxon>Sphingobacteriia</taxon>
        <taxon>Sphingobacteriales</taxon>
        <taxon>Sphingobacteriaceae</taxon>
        <taxon>Pedobacter</taxon>
    </lineage>
</organism>
<reference evidence="1 2" key="1">
    <citation type="submission" date="2020-12" db="EMBL/GenBank/DDBJ databases">
        <title>Bacterial novel species Pedobacter sp. SD-b isolated from soil.</title>
        <authorList>
            <person name="Jung H.-Y."/>
        </authorList>
    </citation>
    <scope>NUCLEOTIDE SEQUENCE [LARGE SCALE GENOMIC DNA]</scope>
    <source>
        <strain evidence="1 2">SD-b</strain>
    </source>
</reference>
<protein>
    <submittedName>
        <fullName evidence="1">Uncharacterized protein</fullName>
    </submittedName>
</protein>
<evidence type="ECO:0000313" key="2">
    <source>
        <dbReference type="Proteomes" id="UP000660024"/>
    </source>
</evidence>
<keyword evidence="2" id="KW-1185">Reference proteome</keyword>
<dbReference type="Proteomes" id="UP000660024">
    <property type="component" value="Unassembled WGS sequence"/>
</dbReference>
<evidence type="ECO:0000313" key="1">
    <source>
        <dbReference type="EMBL" id="MBK0383520.1"/>
    </source>
</evidence>
<name>A0ABS1BKV0_9SPHI</name>
<accession>A0ABS1BKV0</accession>
<sequence>MKTHFNKFQSIKEKFCIVNYNQDNYSIGGGLDDSKFASRRHEDAKDDCGKLTLGEATQLFKKASGLEVDRVKEIIEFQFSNLEWHHAGKLPKQYGGGMKKTYFINASQMCELAENWAKIVEAFEASKIAEQKVNDEKKSLAERKKQFLKENATWVSRVSVSGKPLFFHEEFSEMNGKFGWFESNPYRYKLPIYYSGWAFESEEKRQEYFKIG</sequence>
<comment type="caution">
    <text evidence="1">The sequence shown here is derived from an EMBL/GenBank/DDBJ whole genome shotgun (WGS) entry which is preliminary data.</text>
</comment>
<proteinExistence type="predicted"/>